<dbReference type="PANTHER" id="PTHR35996:SF1">
    <property type="entry name" value="OS04G0528100 PROTEIN"/>
    <property type="match status" value="1"/>
</dbReference>
<keyword evidence="3" id="KW-1185">Reference proteome</keyword>
<evidence type="ECO:0000313" key="2">
    <source>
        <dbReference type="EMBL" id="KAK4285702.1"/>
    </source>
</evidence>
<comment type="caution">
    <text evidence="2">The sequence shown here is derived from an EMBL/GenBank/DDBJ whole genome shotgun (WGS) entry which is preliminary data.</text>
</comment>
<reference evidence="2" key="1">
    <citation type="submission" date="2023-10" db="EMBL/GenBank/DDBJ databases">
        <title>Chromosome-level genome of the transformable northern wattle, Acacia crassicarpa.</title>
        <authorList>
            <person name="Massaro I."/>
            <person name="Sinha N.R."/>
            <person name="Poethig S."/>
            <person name="Leichty A.R."/>
        </authorList>
    </citation>
    <scope>NUCLEOTIDE SEQUENCE</scope>
    <source>
        <strain evidence="2">Acra3RX</strain>
        <tissue evidence="2">Leaf</tissue>
    </source>
</reference>
<evidence type="ECO:0000313" key="3">
    <source>
        <dbReference type="Proteomes" id="UP001293593"/>
    </source>
</evidence>
<accession>A0AAE1NAB8</accession>
<dbReference type="AlphaFoldDB" id="A0AAE1NAB8"/>
<organism evidence="2 3">
    <name type="scientific">Acacia crassicarpa</name>
    <name type="common">northern wattle</name>
    <dbReference type="NCBI Taxonomy" id="499986"/>
    <lineage>
        <taxon>Eukaryota</taxon>
        <taxon>Viridiplantae</taxon>
        <taxon>Streptophyta</taxon>
        <taxon>Embryophyta</taxon>
        <taxon>Tracheophyta</taxon>
        <taxon>Spermatophyta</taxon>
        <taxon>Magnoliopsida</taxon>
        <taxon>eudicotyledons</taxon>
        <taxon>Gunneridae</taxon>
        <taxon>Pentapetalae</taxon>
        <taxon>rosids</taxon>
        <taxon>fabids</taxon>
        <taxon>Fabales</taxon>
        <taxon>Fabaceae</taxon>
        <taxon>Caesalpinioideae</taxon>
        <taxon>mimosoid clade</taxon>
        <taxon>Acacieae</taxon>
        <taxon>Acacia</taxon>
    </lineage>
</organism>
<feature type="region of interest" description="Disordered" evidence="1">
    <location>
        <begin position="106"/>
        <end position="129"/>
    </location>
</feature>
<dbReference type="InterPro" id="IPR040278">
    <property type="entry name" value="UPF0426"/>
</dbReference>
<protein>
    <submittedName>
        <fullName evidence="2">Uncharacterized protein</fullName>
    </submittedName>
</protein>
<dbReference type="PANTHER" id="PTHR35996">
    <property type="entry name" value="OSJNBA0038O10.25 PROTEIN"/>
    <property type="match status" value="1"/>
</dbReference>
<proteinExistence type="predicted"/>
<dbReference type="Proteomes" id="UP001293593">
    <property type="component" value="Unassembled WGS sequence"/>
</dbReference>
<dbReference type="EMBL" id="JAWXYG010000001">
    <property type="protein sequence ID" value="KAK4285702.1"/>
    <property type="molecule type" value="Genomic_DNA"/>
</dbReference>
<sequence length="129" mass="14662">MSILFHSPLSYTPWKLKDVRLSPLSFSARWKRVSKSNRSQFGFTRVNSDKNVVRALLFNPFEDPIFKEAVKEPVAFMGGIFAGILRLDLEEEPLKEWITRTVESAGISEDEIDTEGSTTEAAPQQIEIE</sequence>
<dbReference type="Pfam" id="PF26369">
    <property type="entry name" value="UPF0426"/>
    <property type="match status" value="1"/>
</dbReference>
<name>A0AAE1NAB8_9FABA</name>
<gene>
    <name evidence="2" type="ORF">QN277_002364</name>
</gene>
<evidence type="ECO:0000256" key="1">
    <source>
        <dbReference type="SAM" id="MobiDB-lite"/>
    </source>
</evidence>